<reference evidence="3 4" key="1">
    <citation type="submission" date="2018-06" db="EMBL/GenBank/DDBJ databases">
        <authorList>
            <consortium name="Pathogen Informatics"/>
            <person name="Doyle S."/>
        </authorList>
    </citation>
    <scope>NUCLEOTIDE SEQUENCE [LARGE SCALE GENOMIC DNA]</scope>
    <source>
        <strain evidence="3 4">NCTC1934</strain>
    </source>
</reference>
<accession>A0A378Y7C0</accession>
<dbReference type="SUPFAM" id="SSF48317">
    <property type="entry name" value="Acid phosphatase/Vanadium-dependent haloperoxidase"/>
    <property type="match status" value="1"/>
</dbReference>
<evidence type="ECO:0000313" key="3">
    <source>
        <dbReference type="EMBL" id="SUA72758.1"/>
    </source>
</evidence>
<feature type="region of interest" description="Disordered" evidence="1">
    <location>
        <begin position="214"/>
        <end position="318"/>
    </location>
</feature>
<evidence type="ECO:0000259" key="2">
    <source>
        <dbReference type="Pfam" id="PF17897"/>
    </source>
</evidence>
<dbReference type="Proteomes" id="UP000255467">
    <property type="component" value="Unassembled WGS sequence"/>
</dbReference>
<organism evidence="3 4">
    <name type="scientific">Nocardia otitidiscaviarum</name>
    <dbReference type="NCBI Taxonomy" id="1823"/>
    <lineage>
        <taxon>Bacteria</taxon>
        <taxon>Bacillati</taxon>
        <taxon>Actinomycetota</taxon>
        <taxon>Actinomycetes</taxon>
        <taxon>Mycobacteriales</taxon>
        <taxon>Nocardiaceae</taxon>
        <taxon>Nocardia</taxon>
    </lineage>
</organism>
<dbReference type="InterPro" id="IPR041067">
    <property type="entry name" value="VCPO_N"/>
</dbReference>
<feature type="region of interest" description="Disordered" evidence="1">
    <location>
        <begin position="127"/>
        <end position="150"/>
    </location>
</feature>
<feature type="compositionally biased region" description="Basic residues" evidence="1">
    <location>
        <begin position="221"/>
        <end position="244"/>
    </location>
</feature>
<proteinExistence type="predicted"/>
<dbReference type="Gene3D" id="1.20.144.10">
    <property type="entry name" value="Phosphatidic acid phosphatase type 2/haloperoxidase"/>
    <property type="match status" value="1"/>
</dbReference>
<dbReference type="PANTHER" id="PTHR34599:SF1">
    <property type="entry name" value="PHOSPHATIDIC ACID PHOSPHATASE TYPE 2_HALOPEROXIDASE DOMAIN-CONTAINING PROTEIN"/>
    <property type="match status" value="1"/>
</dbReference>
<dbReference type="AlphaFoldDB" id="A0A378Y7C0"/>
<name>A0A378Y7C0_9NOCA</name>
<sequence length="318" mass="35135">MDSILYWNSIALEANRVSHSNGAGEQTGPPLSARALAMVHLAMHDGYIGALGAGTKYCPYLPDSAPAPPGAAADAAVAGAAHRTLTSLYPSQTRAFDEALAYPGLSGPGVDEGLKYGRLIAERILDDRSDDPGVGDEGYRPAPERYRHRPDPFNPDQGFHGPFYGARSKLFAATRRHQIDPPHRGDDVYLESQRIVRATGVAPELLSTIPQFLIDGLPPDRRRRGPHLHLRRAERRDHGQHRRGPPPPRPHLPRRPPPDDRRERPQPNLVGRPLGIRLRPETPRHRRPTPGAGDRQRHLRHRHAEVHGRPALTPIPSA</sequence>
<evidence type="ECO:0000313" key="4">
    <source>
        <dbReference type="Proteomes" id="UP000255467"/>
    </source>
</evidence>
<gene>
    <name evidence="3" type="ORF">NCTC1934_00187</name>
</gene>
<dbReference type="Pfam" id="PF17897">
    <property type="entry name" value="VCPO_N"/>
    <property type="match status" value="1"/>
</dbReference>
<feature type="compositionally biased region" description="Basic and acidic residues" evidence="1">
    <location>
        <begin position="256"/>
        <end position="265"/>
    </location>
</feature>
<protein>
    <recommendedName>
        <fullName evidence="2">Vanadium chloroperoxidase N-terminal domain-containing protein</fullName>
    </recommendedName>
</protein>
<dbReference type="EMBL" id="UGRY01000002">
    <property type="protein sequence ID" value="SUA72758.1"/>
    <property type="molecule type" value="Genomic_DNA"/>
</dbReference>
<feature type="domain" description="Vanadium chloroperoxidase N-terminal" evidence="2">
    <location>
        <begin position="4"/>
        <end position="155"/>
    </location>
</feature>
<dbReference type="InterPro" id="IPR052559">
    <property type="entry name" value="V-haloperoxidase"/>
</dbReference>
<dbReference type="PANTHER" id="PTHR34599">
    <property type="entry name" value="PEROXIDASE-RELATED"/>
    <property type="match status" value="1"/>
</dbReference>
<dbReference type="InterPro" id="IPR036938">
    <property type="entry name" value="PAP2/HPO_sf"/>
</dbReference>
<evidence type="ECO:0000256" key="1">
    <source>
        <dbReference type="SAM" id="MobiDB-lite"/>
    </source>
</evidence>
<keyword evidence="4" id="KW-1185">Reference proteome</keyword>